<evidence type="ECO:0000313" key="11">
    <source>
        <dbReference type="EMBL" id="NEK56942.1"/>
    </source>
</evidence>
<feature type="transmembrane region" description="Helical" evidence="8">
    <location>
        <begin position="502"/>
        <end position="523"/>
    </location>
</feature>
<feature type="transmembrane region" description="Helical" evidence="8">
    <location>
        <begin position="455"/>
        <end position="482"/>
    </location>
</feature>
<evidence type="ECO:0000256" key="1">
    <source>
        <dbReference type="ARBA" id="ARBA00004429"/>
    </source>
</evidence>
<evidence type="ECO:0000256" key="7">
    <source>
        <dbReference type="ARBA" id="ARBA00023136"/>
    </source>
</evidence>
<keyword evidence="4" id="KW-0997">Cell inner membrane</keyword>
<proteinExistence type="inferred from homology"/>
<evidence type="ECO:0000256" key="5">
    <source>
        <dbReference type="ARBA" id="ARBA00022692"/>
    </source>
</evidence>
<comment type="subcellular location">
    <subcellularLocation>
        <location evidence="1">Cell inner membrane</location>
        <topology evidence="1">Multi-pass membrane protein</topology>
    </subcellularLocation>
    <subcellularLocation>
        <location evidence="8">Cell membrane</location>
        <topology evidence="8">Multi-pass membrane protein</topology>
    </subcellularLocation>
</comment>
<feature type="transmembrane region" description="Helical" evidence="8">
    <location>
        <begin position="198"/>
        <end position="221"/>
    </location>
</feature>
<dbReference type="EMBL" id="JAAGWF010000004">
    <property type="protein sequence ID" value="NEK56942.1"/>
    <property type="molecule type" value="Genomic_DNA"/>
</dbReference>
<sequence length="533" mass="55217">MSAPVAPAAGPGTPVRPAPRGRARARSGAGRTPVTLVLAAAVAALALLPLGYIAAYTVDVGWSGIQDLVFRPRVGRLLWNTARLVGGTVLLCAVLGVAAAWLVERTALPGRRIWHVLLVAPLAVPAFVNSYAWISLLPGLDTYGGALLVVTLSYFPFVYLPVVAAFRGLDPALEETARGLGLSGWAVFRRVQLPQLRVALLGGSLLIALHVLAEFGALQMLRYPTFTTAIYDQYRATFNGPGATMLAGVLVLLCLLLLLAELRLRGRRGYARTGAGVARPGRPARLGALTVPALLGLAGLVGLSLAVPLVSLAVWLVRGTSAGLELGVLATTTGTTLGLAAAAAVVTTAMALPAGWLAVRARGRLTTLLERSTYLGSSVPAIVIALALVTLAINVTPWIYQTVPVLLAAYAILFLPRAIVTVRAAVEQSPQVYDDVAASLGSSAPDRLRRVTLPLLAPGIGAGAALVFLAVVTELTATLLLAPTGTTTLATAFWSASSAVEYGSAAPYAVVMVLLSAPATVLLSRDARRGLTT</sequence>
<dbReference type="InterPro" id="IPR035906">
    <property type="entry name" value="MetI-like_sf"/>
</dbReference>
<feature type="transmembrane region" description="Helical" evidence="8">
    <location>
        <begin position="241"/>
        <end position="260"/>
    </location>
</feature>
<evidence type="ECO:0000256" key="6">
    <source>
        <dbReference type="ARBA" id="ARBA00022989"/>
    </source>
</evidence>
<evidence type="ECO:0000313" key="12">
    <source>
        <dbReference type="Proteomes" id="UP000470246"/>
    </source>
</evidence>
<feature type="transmembrane region" description="Helical" evidence="8">
    <location>
        <begin position="34"/>
        <end position="57"/>
    </location>
</feature>
<feature type="transmembrane region" description="Helical" evidence="8">
    <location>
        <begin position="146"/>
        <end position="166"/>
    </location>
</feature>
<dbReference type="GO" id="GO:0005886">
    <property type="term" value="C:plasma membrane"/>
    <property type="evidence" value="ECO:0007669"/>
    <property type="project" value="UniProtKB-SubCell"/>
</dbReference>
<evidence type="ECO:0000256" key="9">
    <source>
        <dbReference type="SAM" id="MobiDB-lite"/>
    </source>
</evidence>
<dbReference type="PROSITE" id="PS50928">
    <property type="entry name" value="ABC_TM1"/>
    <property type="match status" value="2"/>
</dbReference>
<dbReference type="Proteomes" id="UP000470246">
    <property type="component" value="Unassembled WGS sequence"/>
</dbReference>
<keyword evidence="7 8" id="KW-0472">Membrane</keyword>
<name>A0A7K3VWF5_9ACTN</name>
<feature type="domain" description="ABC transmembrane type-1" evidence="10">
    <location>
        <begin position="78"/>
        <end position="263"/>
    </location>
</feature>
<feature type="region of interest" description="Disordered" evidence="9">
    <location>
        <begin position="1"/>
        <end position="27"/>
    </location>
</feature>
<comment type="similarity">
    <text evidence="8">Belongs to the binding-protein-dependent transport system permease family.</text>
</comment>
<dbReference type="Gene3D" id="1.10.3720.10">
    <property type="entry name" value="MetI-like"/>
    <property type="match status" value="2"/>
</dbReference>
<protein>
    <submittedName>
        <fullName evidence="11">Iron ABC transporter permease</fullName>
    </submittedName>
</protein>
<reference evidence="11 12" key="1">
    <citation type="submission" date="2020-02" db="EMBL/GenBank/DDBJ databases">
        <title>Geodermatophilus sabuli CPCC 205279 I12A-02694.</title>
        <authorList>
            <person name="Jiang Z."/>
        </authorList>
    </citation>
    <scope>NUCLEOTIDE SEQUENCE [LARGE SCALE GENOMIC DNA]</scope>
    <source>
        <strain evidence="11 12">I12A-02694</strain>
    </source>
</reference>
<feature type="transmembrane region" description="Helical" evidence="8">
    <location>
        <begin position="114"/>
        <end position="134"/>
    </location>
</feature>
<keyword evidence="12" id="KW-1185">Reference proteome</keyword>
<feature type="transmembrane region" description="Helical" evidence="8">
    <location>
        <begin position="371"/>
        <end position="392"/>
    </location>
</feature>
<evidence type="ECO:0000256" key="3">
    <source>
        <dbReference type="ARBA" id="ARBA00022475"/>
    </source>
</evidence>
<organism evidence="11 12">
    <name type="scientific">Geodermatophilus sabuli</name>
    <dbReference type="NCBI Taxonomy" id="1564158"/>
    <lineage>
        <taxon>Bacteria</taxon>
        <taxon>Bacillati</taxon>
        <taxon>Actinomycetota</taxon>
        <taxon>Actinomycetes</taxon>
        <taxon>Geodermatophilales</taxon>
        <taxon>Geodermatophilaceae</taxon>
        <taxon>Geodermatophilus</taxon>
    </lineage>
</organism>
<feature type="transmembrane region" description="Helical" evidence="8">
    <location>
        <begin position="289"/>
        <end position="317"/>
    </location>
</feature>
<keyword evidence="6 8" id="KW-1133">Transmembrane helix</keyword>
<dbReference type="PANTHER" id="PTHR43357:SF3">
    <property type="entry name" value="FE(3+)-TRANSPORT SYSTEM PERMEASE PROTEIN FBPB 2"/>
    <property type="match status" value="1"/>
</dbReference>
<gene>
    <name evidence="11" type="ORF">GCU56_03530</name>
</gene>
<comment type="caution">
    <text evidence="11">The sequence shown here is derived from an EMBL/GenBank/DDBJ whole genome shotgun (WGS) entry which is preliminary data.</text>
</comment>
<evidence type="ECO:0000256" key="8">
    <source>
        <dbReference type="RuleBase" id="RU363032"/>
    </source>
</evidence>
<evidence type="ECO:0000256" key="2">
    <source>
        <dbReference type="ARBA" id="ARBA00022448"/>
    </source>
</evidence>
<dbReference type="SUPFAM" id="SSF161098">
    <property type="entry name" value="MetI-like"/>
    <property type="match status" value="2"/>
</dbReference>
<evidence type="ECO:0000259" key="10">
    <source>
        <dbReference type="PROSITE" id="PS50928"/>
    </source>
</evidence>
<dbReference type="AlphaFoldDB" id="A0A7K3VWF5"/>
<keyword evidence="5 8" id="KW-0812">Transmembrane</keyword>
<evidence type="ECO:0000256" key="4">
    <source>
        <dbReference type="ARBA" id="ARBA00022519"/>
    </source>
</evidence>
<keyword evidence="3" id="KW-1003">Cell membrane</keyword>
<dbReference type="InterPro" id="IPR000515">
    <property type="entry name" value="MetI-like"/>
</dbReference>
<dbReference type="Pfam" id="PF00528">
    <property type="entry name" value="BPD_transp_1"/>
    <property type="match status" value="2"/>
</dbReference>
<dbReference type="CDD" id="cd06261">
    <property type="entry name" value="TM_PBP2"/>
    <property type="match status" value="2"/>
</dbReference>
<feature type="compositionally biased region" description="Low complexity" evidence="9">
    <location>
        <begin position="1"/>
        <end position="18"/>
    </location>
</feature>
<feature type="transmembrane region" description="Helical" evidence="8">
    <location>
        <begin position="337"/>
        <end position="359"/>
    </location>
</feature>
<dbReference type="PANTHER" id="PTHR43357">
    <property type="entry name" value="INNER MEMBRANE ABC TRANSPORTER PERMEASE PROTEIN YDCV"/>
    <property type="match status" value="1"/>
</dbReference>
<dbReference type="GO" id="GO:0055085">
    <property type="term" value="P:transmembrane transport"/>
    <property type="evidence" value="ECO:0007669"/>
    <property type="project" value="InterPro"/>
</dbReference>
<feature type="domain" description="ABC transmembrane type-1" evidence="10">
    <location>
        <begin position="333"/>
        <end position="523"/>
    </location>
</feature>
<keyword evidence="2 8" id="KW-0813">Transport</keyword>
<feature type="transmembrane region" description="Helical" evidence="8">
    <location>
        <begin position="398"/>
        <end position="415"/>
    </location>
</feature>
<feature type="transmembrane region" description="Helical" evidence="8">
    <location>
        <begin position="77"/>
        <end position="102"/>
    </location>
</feature>
<accession>A0A7K3VWF5</accession>